<dbReference type="Gramene" id="KFK35196">
    <property type="protein sequence ID" value="KFK35196"/>
    <property type="gene ID" value="AALP_AA5G252800"/>
</dbReference>
<dbReference type="OrthoDB" id="1025468at2759"/>
<dbReference type="Proteomes" id="UP000029120">
    <property type="component" value="Chromosome 5"/>
</dbReference>
<dbReference type="AlphaFoldDB" id="A0A087GZ94"/>
<sequence length="166" mass="18660">MVKRPDVSGLINGISNVETLHLTPNLVDVISRSVKRVLMPVFKNLFRFSLGVRIDKVGNCSHIFLNSLQKLETLIIQDLNGYTTDVYIPLNQVKVLHVLGYRGTTHELERLKSFTRGRKCLKLVRVEIAQGIVVDDGKVLQIHRGLMTLLGVSVSSKCKIEVSHFI</sequence>
<keyword evidence="2" id="KW-1185">Reference proteome</keyword>
<dbReference type="PANTHER" id="PTHR31293:SF22">
    <property type="entry name" value="BNAC06G06520D PROTEIN"/>
    <property type="match status" value="1"/>
</dbReference>
<gene>
    <name evidence="1" type="ordered locus">AALP_Aa5g252800</name>
</gene>
<evidence type="ECO:0000313" key="2">
    <source>
        <dbReference type="Proteomes" id="UP000029120"/>
    </source>
</evidence>
<evidence type="ECO:0008006" key="3">
    <source>
        <dbReference type="Google" id="ProtNLM"/>
    </source>
</evidence>
<organism evidence="1 2">
    <name type="scientific">Arabis alpina</name>
    <name type="common">Alpine rock-cress</name>
    <dbReference type="NCBI Taxonomy" id="50452"/>
    <lineage>
        <taxon>Eukaryota</taxon>
        <taxon>Viridiplantae</taxon>
        <taxon>Streptophyta</taxon>
        <taxon>Embryophyta</taxon>
        <taxon>Tracheophyta</taxon>
        <taxon>Spermatophyta</taxon>
        <taxon>Magnoliopsida</taxon>
        <taxon>eudicotyledons</taxon>
        <taxon>Gunneridae</taxon>
        <taxon>Pentapetalae</taxon>
        <taxon>rosids</taxon>
        <taxon>malvids</taxon>
        <taxon>Brassicales</taxon>
        <taxon>Brassicaceae</taxon>
        <taxon>Arabideae</taxon>
        <taxon>Arabis</taxon>
    </lineage>
</organism>
<reference evidence="2" key="1">
    <citation type="journal article" date="2015" name="Nat. Plants">
        <title>Genome expansion of Arabis alpina linked with retrotransposition and reduced symmetric DNA methylation.</title>
        <authorList>
            <person name="Willing E.M."/>
            <person name="Rawat V."/>
            <person name="Mandakova T."/>
            <person name="Maumus F."/>
            <person name="James G.V."/>
            <person name="Nordstroem K.J."/>
            <person name="Becker C."/>
            <person name="Warthmann N."/>
            <person name="Chica C."/>
            <person name="Szarzynska B."/>
            <person name="Zytnicki M."/>
            <person name="Albani M.C."/>
            <person name="Kiefer C."/>
            <person name="Bergonzi S."/>
            <person name="Castaings L."/>
            <person name="Mateos J.L."/>
            <person name="Berns M.C."/>
            <person name="Bujdoso N."/>
            <person name="Piofczyk T."/>
            <person name="de Lorenzo L."/>
            <person name="Barrero-Sicilia C."/>
            <person name="Mateos I."/>
            <person name="Piednoel M."/>
            <person name="Hagmann J."/>
            <person name="Chen-Min-Tao R."/>
            <person name="Iglesias-Fernandez R."/>
            <person name="Schuster S.C."/>
            <person name="Alonso-Blanco C."/>
            <person name="Roudier F."/>
            <person name="Carbonero P."/>
            <person name="Paz-Ares J."/>
            <person name="Davis S.J."/>
            <person name="Pecinka A."/>
            <person name="Quesneville H."/>
            <person name="Colot V."/>
            <person name="Lysak M.A."/>
            <person name="Weigel D."/>
            <person name="Coupland G."/>
            <person name="Schneeberger K."/>
        </authorList>
    </citation>
    <scope>NUCLEOTIDE SEQUENCE [LARGE SCALE GENOMIC DNA]</scope>
    <source>
        <strain evidence="2">cv. Pajares</strain>
    </source>
</reference>
<dbReference type="PANTHER" id="PTHR31293">
    <property type="entry name" value="RNI-LIKE SUPERFAMILY PROTEIN"/>
    <property type="match status" value="1"/>
</dbReference>
<evidence type="ECO:0000313" key="1">
    <source>
        <dbReference type="EMBL" id="KFK35196.1"/>
    </source>
</evidence>
<accession>A0A087GZ94</accession>
<name>A0A087GZ94_ARAAL</name>
<proteinExistence type="predicted"/>
<dbReference type="EMBL" id="CM002873">
    <property type="protein sequence ID" value="KFK35196.1"/>
    <property type="molecule type" value="Genomic_DNA"/>
</dbReference>
<dbReference type="InterPro" id="IPR055294">
    <property type="entry name" value="FBL60-like"/>
</dbReference>
<protein>
    <recommendedName>
        <fullName evidence="3">FBD domain-containing protein</fullName>
    </recommendedName>
</protein>